<reference evidence="10 11" key="1">
    <citation type="submission" date="2016-02" db="EMBL/GenBank/DDBJ databases">
        <title>Complete genome sequencing and analysis of ATSB10, Dyella thiooxydans isolated from rhizosphere soil of sunflower (Helianthus annuus L.).</title>
        <authorList>
            <person name="Lee Y."/>
            <person name="Hwangbo K."/>
            <person name="Chung H."/>
            <person name="Yoo J."/>
            <person name="Kim K.Y."/>
            <person name="Sa T.M."/>
            <person name="Um Y."/>
            <person name="Madhaiyan M."/>
        </authorList>
    </citation>
    <scope>NUCLEOTIDE SEQUENCE [LARGE SCALE GENOMIC DNA]</scope>
    <source>
        <strain evidence="10 11">ATSB10</strain>
    </source>
</reference>
<feature type="transmembrane region" description="Helical" evidence="7">
    <location>
        <begin position="88"/>
        <end position="108"/>
    </location>
</feature>
<dbReference type="NCBIfam" id="NF005141">
    <property type="entry name" value="PRK06590.1"/>
    <property type="match status" value="1"/>
</dbReference>
<dbReference type="PRINTS" id="PR01434">
    <property type="entry name" value="NADHDHGNASE5"/>
</dbReference>
<accession>A0A160MYW8</accession>
<dbReference type="OrthoDB" id="9811798at2"/>
<feature type="transmembrane region" description="Helical" evidence="7">
    <location>
        <begin position="291"/>
        <end position="312"/>
    </location>
</feature>
<feature type="transmembrane region" description="Helical" evidence="7">
    <location>
        <begin position="427"/>
        <end position="444"/>
    </location>
</feature>
<name>A0A160MYW8_9GAMM</name>
<feature type="domain" description="NADH-Ubiquinone oxidoreductase (complex I) chain 5 N-terminal" evidence="9">
    <location>
        <begin position="71"/>
        <end position="121"/>
    </location>
</feature>
<dbReference type="PANTHER" id="PTHR42829:SF2">
    <property type="entry name" value="NADH-UBIQUINONE OXIDOREDUCTASE CHAIN 5"/>
    <property type="match status" value="1"/>
</dbReference>
<feature type="transmembrane region" description="Helical" evidence="7">
    <location>
        <begin position="347"/>
        <end position="367"/>
    </location>
</feature>
<evidence type="ECO:0000313" key="11">
    <source>
        <dbReference type="Proteomes" id="UP000077255"/>
    </source>
</evidence>
<evidence type="ECO:0000256" key="3">
    <source>
        <dbReference type="ARBA" id="ARBA00022989"/>
    </source>
</evidence>
<dbReference type="InterPro" id="IPR001750">
    <property type="entry name" value="ND/Mrp_TM"/>
</dbReference>
<evidence type="ECO:0000256" key="2">
    <source>
        <dbReference type="ARBA" id="ARBA00022692"/>
    </source>
</evidence>
<dbReference type="InterPro" id="IPR001516">
    <property type="entry name" value="Proton_antipo_N"/>
</dbReference>
<keyword evidence="10" id="KW-0830">Ubiquinone</keyword>
<keyword evidence="4 7" id="KW-0472">Membrane</keyword>
<feature type="transmembrane region" description="Helical" evidence="7">
    <location>
        <begin position="37"/>
        <end position="56"/>
    </location>
</feature>
<evidence type="ECO:0000256" key="6">
    <source>
        <dbReference type="SAM" id="MobiDB-lite"/>
    </source>
</evidence>
<evidence type="ECO:0000313" key="10">
    <source>
        <dbReference type="EMBL" id="AND68038.1"/>
    </source>
</evidence>
<feature type="transmembrane region" description="Helical" evidence="7">
    <location>
        <begin position="6"/>
        <end position="25"/>
    </location>
</feature>
<dbReference type="EC" id="1.6.5.3" evidence="10"/>
<keyword evidence="2 5" id="KW-0812">Transmembrane</keyword>
<dbReference type="Gene3D" id="1.20.5.2700">
    <property type="match status" value="1"/>
</dbReference>
<dbReference type="GO" id="GO:0016020">
    <property type="term" value="C:membrane"/>
    <property type="evidence" value="ECO:0007669"/>
    <property type="project" value="UniProtKB-SubCell"/>
</dbReference>
<feature type="transmembrane region" description="Helical" evidence="7">
    <location>
        <begin position="222"/>
        <end position="240"/>
    </location>
</feature>
<dbReference type="STRING" id="445710.ATSB10_05840"/>
<feature type="transmembrane region" description="Helical" evidence="7">
    <location>
        <begin position="388"/>
        <end position="407"/>
    </location>
</feature>
<feature type="domain" description="NADH:quinone oxidoreductase/Mrp antiporter transmembrane" evidence="8">
    <location>
        <begin position="137"/>
        <end position="426"/>
    </location>
</feature>
<evidence type="ECO:0000256" key="5">
    <source>
        <dbReference type="RuleBase" id="RU000320"/>
    </source>
</evidence>
<feature type="transmembrane region" description="Helical" evidence="7">
    <location>
        <begin position="657"/>
        <end position="678"/>
    </location>
</feature>
<dbReference type="GO" id="GO:0008137">
    <property type="term" value="F:NADH dehydrogenase (ubiquinone) activity"/>
    <property type="evidence" value="ECO:0007669"/>
    <property type="project" value="InterPro"/>
</dbReference>
<feature type="transmembrane region" description="Helical" evidence="7">
    <location>
        <begin position="559"/>
        <end position="577"/>
    </location>
</feature>
<dbReference type="PRINTS" id="PR01435">
    <property type="entry name" value="NPOXDRDTASE5"/>
</dbReference>
<keyword evidence="11" id="KW-1185">Reference proteome</keyword>
<proteinExistence type="predicted"/>
<dbReference type="GO" id="GO:0042773">
    <property type="term" value="P:ATP synthesis coupled electron transport"/>
    <property type="evidence" value="ECO:0007669"/>
    <property type="project" value="InterPro"/>
</dbReference>
<dbReference type="EMBL" id="CP014841">
    <property type="protein sequence ID" value="AND68038.1"/>
    <property type="molecule type" value="Genomic_DNA"/>
</dbReference>
<comment type="subcellular location">
    <subcellularLocation>
        <location evidence="1">Endomembrane system</location>
        <topology evidence="1">Multi-pass membrane protein</topology>
    </subcellularLocation>
    <subcellularLocation>
        <location evidence="5">Membrane</location>
        <topology evidence="5">Multi-pass membrane protein</topology>
    </subcellularLocation>
</comment>
<gene>
    <name evidence="10" type="ORF">ATSB10_05840</name>
</gene>
<dbReference type="InterPro" id="IPR003945">
    <property type="entry name" value="NU5C-like"/>
</dbReference>
<feature type="transmembrane region" description="Helical" evidence="7">
    <location>
        <begin position="495"/>
        <end position="516"/>
    </location>
</feature>
<feature type="transmembrane region" description="Helical" evidence="7">
    <location>
        <begin position="261"/>
        <end position="279"/>
    </location>
</feature>
<feature type="transmembrane region" description="Helical" evidence="7">
    <location>
        <begin position="319"/>
        <end position="341"/>
    </location>
</feature>
<dbReference type="PATRIC" id="fig|445710.3.peg.579"/>
<dbReference type="Pfam" id="PF00361">
    <property type="entry name" value="Proton_antipo_M"/>
    <property type="match status" value="1"/>
</dbReference>
<dbReference type="Proteomes" id="UP000077255">
    <property type="component" value="Chromosome"/>
</dbReference>
<dbReference type="NCBIfam" id="TIGR01974">
    <property type="entry name" value="NDH_I_L"/>
    <property type="match status" value="1"/>
</dbReference>
<feature type="transmembrane region" description="Helical" evidence="7">
    <location>
        <begin position="183"/>
        <end position="202"/>
    </location>
</feature>
<dbReference type="Pfam" id="PF00662">
    <property type="entry name" value="Proton_antipo_N"/>
    <property type="match status" value="1"/>
</dbReference>
<organism evidence="10 11">
    <name type="scientific">Dyella thiooxydans</name>
    <dbReference type="NCBI Taxonomy" id="445710"/>
    <lineage>
        <taxon>Bacteria</taxon>
        <taxon>Pseudomonadati</taxon>
        <taxon>Pseudomonadota</taxon>
        <taxon>Gammaproteobacteria</taxon>
        <taxon>Lysobacterales</taxon>
        <taxon>Rhodanobacteraceae</taxon>
        <taxon>Dyella</taxon>
    </lineage>
</organism>
<evidence type="ECO:0000256" key="7">
    <source>
        <dbReference type="SAM" id="Phobius"/>
    </source>
</evidence>
<feature type="region of interest" description="Disordered" evidence="6">
    <location>
        <begin position="462"/>
        <end position="484"/>
    </location>
</feature>
<keyword evidence="3 7" id="KW-1133">Transmembrane helix</keyword>
<dbReference type="PANTHER" id="PTHR42829">
    <property type="entry name" value="NADH-UBIQUINONE OXIDOREDUCTASE CHAIN 5"/>
    <property type="match status" value="1"/>
</dbReference>
<keyword evidence="10" id="KW-0560">Oxidoreductase</keyword>
<dbReference type="GO" id="GO:0003954">
    <property type="term" value="F:NADH dehydrogenase activity"/>
    <property type="evidence" value="ECO:0007669"/>
    <property type="project" value="TreeGrafter"/>
</dbReference>
<dbReference type="KEGG" id="dtx:ATSB10_05840"/>
<dbReference type="InterPro" id="IPR018393">
    <property type="entry name" value="NADHpl_OxRdtase_5_subgr"/>
</dbReference>
<protein>
    <submittedName>
        <fullName evidence="10">NADH:ubiquinone oxidoreductase subunit L</fullName>
        <ecNumber evidence="10">1.6.5.3</ecNumber>
    </submittedName>
</protein>
<evidence type="ECO:0000259" key="8">
    <source>
        <dbReference type="Pfam" id="PF00361"/>
    </source>
</evidence>
<evidence type="ECO:0000256" key="1">
    <source>
        <dbReference type="ARBA" id="ARBA00004127"/>
    </source>
</evidence>
<feature type="compositionally biased region" description="Basic and acidic residues" evidence="6">
    <location>
        <begin position="466"/>
        <end position="484"/>
    </location>
</feature>
<feature type="transmembrane region" description="Helical" evidence="7">
    <location>
        <begin position="120"/>
        <end position="137"/>
    </location>
</feature>
<dbReference type="RefSeq" id="WP_063670333.1">
    <property type="nucleotide sequence ID" value="NZ_CP014841.1"/>
</dbReference>
<sequence>MELSTAILLTIPLAPLVGCLLAGFFGKFIGRAGAHSVTILGLLVACGLSFYVLYQITAGGAPVYNHNLYTWFEIGKFSASVGFLIDRLTAMMMVVVTFVSLLVHVYTIGYMADDPGYQRFFSYISLFTFSMLMLVMSNNFMQLFFGWEAVGLVSYLLIGFWYKRPTAIFANLKAFLVNRVGDFGFLLGISAVLYFLGTLDYATAFAGADSLVGKTLTITQGMHWDAPTVICVLLFIGAMGKSAQVPLHVWLPDSMEGPTPISALIHAATMVTAGIFMVARMSPLYELSGSALSFVMVIGATGALFTGLIGIVQNDIKRVVAYSTLSQLGYMTVALGVSAYSGAVYHLMTHAFFKALLFLGAGSVIIAMHHEQDMRYMGGLRKYMPITWVTMWIGSLALCGVPFFSGFYSKDAIIEAVGESHRWGAHYAYFCVMAGALVTALYTFRQMYLTFHGKERFTVKAHHGHGHDAHHDDHHDDHGHHEPGVLEHAPTESPWVVTLPLILLAIPSLLVGIFTVGPMLFGGWFGQAIHVDEANNVLGEMAGEFHGAMAMALHGFTQLPFFLVLAGFVIQTYIYLFNPALAGRIKSALKPLWTVLDRKYWVDDVYFAVFARGGVKLGRLFWKAGDAAVIDGAMVNGSASLVQKIAAAMRRLQSGYLYHYAFAMILGLILLLGGFWLVGH</sequence>
<dbReference type="AlphaFoldDB" id="A0A160MYW8"/>
<dbReference type="GO" id="GO:0012505">
    <property type="term" value="C:endomembrane system"/>
    <property type="evidence" value="ECO:0007669"/>
    <property type="project" value="UniProtKB-SubCell"/>
</dbReference>
<evidence type="ECO:0000256" key="4">
    <source>
        <dbReference type="ARBA" id="ARBA00023136"/>
    </source>
</evidence>
<dbReference type="GO" id="GO:0015990">
    <property type="term" value="P:electron transport coupled proton transport"/>
    <property type="evidence" value="ECO:0007669"/>
    <property type="project" value="TreeGrafter"/>
</dbReference>
<evidence type="ECO:0000259" key="9">
    <source>
        <dbReference type="Pfam" id="PF00662"/>
    </source>
</evidence>
<feature type="transmembrane region" description="Helical" evidence="7">
    <location>
        <begin position="143"/>
        <end position="162"/>
    </location>
</feature>